<dbReference type="EMBL" id="BA000045">
    <property type="protein sequence ID" value="BAC90721.1"/>
    <property type="molecule type" value="Genomic_DNA"/>
</dbReference>
<dbReference type="RefSeq" id="WP_011142774.1">
    <property type="nucleotide sequence ID" value="NC_005125.1"/>
</dbReference>
<dbReference type="GO" id="GO:0016791">
    <property type="term" value="F:phosphatase activity"/>
    <property type="evidence" value="ECO:0000318"/>
    <property type="project" value="GO_Central"/>
</dbReference>
<reference evidence="2 3" key="1">
    <citation type="journal article" date="2003" name="DNA Res.">
        <title>Complete genome structure of Gloeobacter violaceus PCC 7421, a cyanobacterium that lacks thylakoids.</title>
        <authorList>
            <person name="Nakamura Y."/>
            <person name="Kaneko T."/>
            <person name="Sato S."/>
            <person name="Mimuro M."/>
            <person name="Miyashita H."/>
            <person name="Tsuchiya T."/>
            <person name="Sasamoto S."/>
            <person name="Watanabe A."/>
            <person name="Kawashima K."/>
            <person name="Kishida Y."/>
            <person name="Kiyokawa C."/>
            <person name="Kohara M."/>
            <person name="Matsumoto M."/>
            <person name="Matsuno A."/>
            <person name="Nakazaki N."/>
            <person name="Shimpo S."/>
            <person name="Takeuchi C."/>
            <person name="Yamada M."/>
            <person name="Tabata S."/>
        </authorList>
    </citation>
    <scope>NUCLEOTIDE SEQUENCE [LARGE SCALE GENOMIC DNA]</scope>
    <source>
        <strain evidence="3">ATCC 29082 / PCC 7421</strain>
    </source>
</reference>
<dbReference type="AlphaFoldDB" id="Q7NGV7"/>
<evidence type="ECO:0000313" key="2">
    <source>
        <dbReference type="EMBL" id="BAC90721.1"/>
    </source>
</evidence>
<dbReference type="Pfam" id="PF08282">
    <property type="entry name" value="Hydrolase_3"/>
    <property type="match status" value="1"/>
</dbReference>
<feature type="signal peptide" evidence="1">
    <location>
        <begin position="1"/>
        <end position="21"/>
    </location>
</feature>
<accession>Q7NGV7</accession>
<keyword evidence="1" id="KW-0732">Signal</keyword>
<dbReference type="GO" id="GO:0005829">
    <property type="term" value="C:cytosol"/>
    <property type="evidence" value="ECO:0000318"/>
    <property type="project" value="GO_Central"/>
</dbReference>
<dbReference type="InParanoid" id="Q7NGV7"/>
<gene>
    <name evidence="2" type="ordered locus">gll2780</name>
</gene>
<dbReference type="InterPro" id="IPR006379">
    <property type="entry name" value="HAD-SF_hydro_IIB"/>
</dbReference>
<keyword evidence="3" id="KW-1185">Reference proteome</keyword>
<dbReference type="PANTHER" id="PTHR10000">
    <property type="entry name" value="PHOSPHOSERINE PHOSPHATASE"/>
    <property type="match status" value="1"/>
</dbReference>
<reference evidence="2 3" key="2">
    <citation type="journal article" date="2003" name="DNA Res.">
        <title>Complete genome structure of Gloeobacter violaceus PCC 7421, a cyanobacterium that lacks thylakoids (supplement).</title>
        <authorList>
            <person name="Nakamura Y."/>
            <person name="Kaneko T."/>
            <person name="Sato S."/>
            <person name="Mimuro M."/>
            <person name="Miyashita H."/>
            <person name="Tsuchiya T."/>
            <person name="Sasamoto S."/>
            <person name="Watanabe A."/>
            <person name="Kawashima K."/>
            <person name="Kishida Y."/>
            <person name="Kiyokawa C."/>
            <person name="Kohara M."/>
            <person name="Matsumoto M."/>
            <person name="Matsuno A."/>
            <person name="Nakazaki N."/>
            <person name="Shimpo S."/>
            <person name="Takeuchi C."/>
            <person name="Yamada M."/>
            <person name="Tabata S."/>
        </authorList>
    </citation>
    <scope>NUCLEOTIDE SEQUENCE [LARGE SCALE GENOMIC DNA]</scope>
    <source>
        <strain evidence="3">ATCC 29082 / PCC 7421</strain>
    </source>
</reference>
<dbReference type="STRING" id="251221.gene:10760283"/>
<evidence type="ECO:0000256" key="1">
    <source>
        <dbReference type="SAM" id="SignalP"/>
    </source>
</evidence>
<dbReference type="Gene3D" id="3.90.1070.10">
    <property type="match status" value="1"/>
</dbReference>
<dbReference type="InterPro" id="IPR036412">
    <property type="entry name" value="HAD-like_sf"/>
</dbReference>
<protein>
    <submittedName>
        <fullName evidence="2">Gll2780 protein</fullName>
    </submittedName>
</protein>
<dbReference type="NCBIfam" id="TIGR01484">
    <property type="entry name" value="HAD-SF-IIB"/>
    <property type="match status" value="1"/>
</dbReference>
<organism evidence="2 3">
    <name type="scientific">Gloeobacter violaceus (strain ATCC 29082 / PCC 7421)</name>
    <dbReference type="NCBI Taxonomy" id="251221"/>
    <lineage>
        <taxon>Bacteria</taxon>
        <taxon>Bacillati</taxon>
        <taxon>Cyanobacteriota</taxon>
        <taxon>Cyanophyceae</taxon>
        <taxon>Gloeobacterales</taxon>
        <taxon>Gloeobacteraceae</taxon>
        <taxon>Gloeobacter</taxon>
    </lineage>
</organism>
<dbReference type="SUPFAM" id="SSF56784">
    <property type="entry name" value="HAD-like"/>
    <property type="match status" value="1"/>
</dbReference>
<dbReference type="InterPro" id="IPR023214">
    <property type="entry name" value="HAD_sf"/>
</dbReference>
<proteinExistence type="predicted"/>
<dbReference type="OrthoDB" id="9814970at2"/>
<dbReference type="PANTHER" id="PTHR10000:SF8">
    <property type="entry name" value="HAD SUPERFAMILY HYDROLASE-LIKE, TYPE 3"/>
    <property type="match status" value="1"/>
</dbReference>
<name>Q7NGV7_GLOVI</name>
<dbReference type="PhylomeDB" id="Q7NGV7"/>
<sequence>MIVVDNLPSTMLPLSSFPAAAAAQIALVATDIDGTLTRSGRLPPETLEGIDRLRAAGIAVVLVTGRSAGWANALAHYLAVDAVIAENGAGYYLGGSETEWMSLVQLDTNNHRAALAECFAHLQMLYPSLIPSTDNRYRLSDWTFAVAGLESNSLKYMRCVCEKYGFDFIWSAVQAHIKPLECNKGQALRQVLATHFPYLLIQQVLTVGDSPNDSDLFAPEFDYSFAVANLRRHTDQMRQLPRYIAEQAESTGFLVILETLFHHRRSC</sequence>
<dbReference type="eggNOG" id="COG0561">
    <property type="taxonomic scope" value="Bacteria"/>
</dbReference>
<dbReference type="HOGENOM" id="CLU_075026_0_0_3"/>
<dbReference type="Gene3D" id="3.40.50.1000">
    <property type="entry name" value="HAD superfamily/HAD-like"/>
    <property type="match status" value="1"/>
</dbReference>
<dbReference type="EnsemblBacteria" id="BAC90721">
    <property type="protein sequence ID" value="BAC90721"/>
    <property type="gene ID" value="BAC90721"/>
</dbReference>
<dbReference type="Proteomes" id="UP000000557">
    <property type="component" value="Chromosome"/>
</dbReference>
<dbReference type="GO" id="GO:0000287">
    <property type="term" value="F:magnesium ion binding"/>
    <property type="evidence" value="ECO:0000318"/>
    <property type="project" value="GO_Central"/>
</dbReference>
<dbReference type="KEGG" id="gvi:gll2780"/>
<feature type="chain" id="PRO_5004288835" evidence="1">
    <location>
        <begin position="22"/>
        <end position="267"/>
    </location>
</feature>
<evidence type="ECO:0000313" key="3">
    <source>
        <dbReference type="Proteomes" id="UP000000557"/>
    </source>
</evidence>